<gene>
    <name evidence="1" type="ORF">RSOL_m01570</name>
</gene>
<name>N0AC03_9AGAM</name>
<protein>
    <submittedName>
        <fullName evidence="1">Uncharacterized protein</fullName>
    </submittedName>
</protein>
<proteinExistence type="predicted"/>
<dbReference type="EMBL" id="KC352446">
    <property type="protein sequence ID" value="AGK45466.1"/>
    <property type="molecule type" value="Genomic_DNA"/>
</dbReference>
<accession>N0AC03</accession>
<evidence type="ECO:0000313" key="1">
    <source>
        <dbReference type="EMBL" id="AGK45466.1"/>
    </source>
</evidence>
<geneLocation type="mitochondrion" evidence="1"/>
<organism evidence="1">
    <name type="scientific">Rhizoctonia solani</name>
    <dbReference type="NCBI Taxonomy" id="456999"/>
    <lineage>
        <taxon>Eukaryota</taxon>
        <taxon>Fungi</taxon>
        <taxon>Dikarya</taxon>
        <taxon>Basidiomycota</taxon>
        <taxon>Agaricomycotina</taxon>
        <taxon>Agaricomycetes</taxon>
        <taxon>Cantharellales</taxon>
        <taxon>Ceratobasidiaceae</taxon>
        <taxon>Rhizoctonia</taxon>
    </lineage>
</organism>
<dbReference type="GeneID" id="16029628"/>
<reference evidence="1" key="2">
    <citation type="journal article" date="2014" name="FEMS Microbiol. Lett.">
        <title>Mobile elements and mitochondrial genome expansion in the soil fungus and potato pathogen Rhizoctonia solani AG-3.</title>
        <authorList>
            <person name="Losada L."/>
            <person name="Pakala S.B."/>
            <person name="Fedorova N.D."/>
            <person name="Joardar V."/>
            <person name="Shabalina S.A."/>
            <person name="Hostetler J."/>
            <person name="Pakala S.M."/>
            <person name="Zafar N."/>
            <person name="Thomas E."/>
            <person name="Rodriguez-Carres M."/>
            <person name="Dean R."/>
            <person name="Vilgalys R."/>
            <person name="Nierman W.C."/>
            <person name="Cubeta M.A."/>
        </authorList>
    </citation>
    <scope>NUCLEOTIDE SEQUENCE</scope>
    <source>
        <strain evidence="1">AG3 Rhs1AP</strain>
    </source>
</reference>
<dbReference type="AlphaFoldDB" id="N0AC03"/>
<sequence>MSREAGAIAPNLGAAAPTPALLSWPAAASYSSQNSGFLKRIRNFETKNCRQDVVSLAWTFSSQKLVG</sequence>
<reference evidence="1" key="1">
    <citation type="submission" date="2012-12" db="EMBL/GenBank/DDBJ databases">
        <authorList>
            <person name="Pakala S."/>
            <person name="Fedorova N."/>
            <person name="Joardar V."/>
            <person name="Shabalina S."/>
            <person name="Hostetler J."/>
            <person name="Pakala S."/>
            <person name="Zafar N."/>
            <person name="Nierman W."/>
            <person name="Cubeta M."/>
        </authorList>
    </citation>
    <scope>NUCLEOTIDE SEQUENCE</scope>
    <source>
        <strain evidence="1">AG3 Rhs1AP</strain>
    </source>
</reference>
<keyword evidence="1" id="KW-0496">Mitochondrion</keyword>
<dbReference type="RefSeq" id="YP_008082088.1">
    <property type="nucleotide sequence ID" value="NC_021436.1"/>
</dbReference>